<proteinExistence type="predicted"/>
<dbReference type="AlphaFoldDB" id="A0ABD1PFL0"/>
<protein>
    <submittedName>
        <fullName evidence="1">BHLH domain-containing protein</fullName>
    </submittedName>
</protein>
<gene>
    <name evidence="1" type="ORF">Adt_45249</name>
</gene>
<organism evidence="1 2">
    <name type="scientific">Abeliophyllum distichum</name>
    <dbReference type="NCBI Taxonomy" id="126358"/>
    <lineage>
        <taxon>Eukaryota</taxon>
        <taxon>Viridiplantae</taxon>
        <taxon>Streptophyta</taxon>
        <taxon>Embryophyta</taxon>
        <taxon>Tracheophyta</taxon>
        <taxon>Spermatophyta</taxon>
        <taxon>Magnoliopsida</taxon>
        <taxon>eudicotyledons</taxon>
        <taxon>Gunneridae</taxon>
        <taxon>Pentapetalae</taxon>
        <taxon>asterids</taxon>
        <taxon>lamiids</taxon>
        <taxon>Lamiales</taxon>
        <taxon>Oleaceae</taxon>
        <taxon>Forsythieae</taxon>
        <taxon>Abeliophyllum</taxon>
    </lineage>
</organism>
<comment type="caution">
    <text evidence="1">The sequence shown here is derived from an EMBL/GenBank/DDBJ whole genome shotgun (WGS) entry which is preliminary data.</text>
</comment>
<accession>A0ABD1PFL0</accession>
<name>A0ABD1PFL0_9LAMI</name>
<evidence type="ECO:0000313" key="2">
    <source>
        <dbReference type="Proteomes" id="UP001604336"/>
    </source>
</evidence>
<keyword evidence="2" id="KW-1185">Reference proteome</keyword>
<reference evidence="2" key="1">
    <citation type="submission" date="2024-07" db="EMBL/GenBank/DDBJ databases">
        <title>Two chromosome-level genome assemblies of Korean endemic species Abeliophyllum distichum and Forsythia ovata (Oleaceae).</title>
        <authorList>
            <person name="Jang H."/>
        </authorList>
    </citation>
    <scope>NUCLEOTIDE SEQUENCE [LARGE SCALE GENOMIC DNA]</scope>
</reference>
<evidence type="ECO:0000313" key="1">
    <source>
        <dbReference type="EMBL" id="KAL2461829.1"/>
    </source>
</evidence>
<dbReference type="Proteomes" id="UP001604336">
    <property type="component" value="Unassembled WGS sequence"/>
</dbReference>
<dbReference type="EMBL" id="JBFOLK010000014">
    <property type="protein sequence ID" value="KAL2461829.1"/>
    <property type="molecule type" value="Genomic_DNA"/>
</dbReference>
<sequence>MDINSLLNQEQSIQEIHTHQNGQPQMSSHFDPTLSHDDFLVQMLPSIPSSTSAFTWDVSFVTGRAKTQTPPLSLLNQFDDQSALLVSKLRQHQIRSKAAKALMLQQQLMLSRGLAGNGLRSSTGASSDESGLVQMSLSLNNGDHTDNVDGSFQSSKSMFGFCTVHESTDLQSLFYQPVCYLHTRTTVRTLISLGEKESGDRWYSDDQVNCWYI</sequence>